<evidence type="ECO:0000313" key="9">
    <source>
        <dbReference type="Proteomes" id="UP000663877"/>
    </source>
</evidence>
<keyword evidence="8" id="KW-1185">Reference proteome</keyword>
<keyword evidence="2" id="KW-0677">Repeat</keyword>
<dbReference type="Proteomes" id="UP000663877">
    <property type="component" value="Unassembled WGS sequence"/>
</dbReference>
<comment type="caution">
    <text evidence="6">The sequence shown here is derived from an EMBL/GenBank/DDBJ whole genome shotgun (WGS) entry which is preliminary data.</text>
</comment>
<feature type="repeat" description="NHL" evidence="4">
    <location>
        <begin position="381"/>
        <end position="412"/>
    </location>
</feature>
<evidence type="ECO:0000256" key="3">
    <source>
        <dbReference type="ARBA" id="ARBA00023180"/>
    </source>
</evidence>
<dbReference type="Proteomes" id="UP000663832">
    <property type="component" value="Unassembled WGS sequence"/>
</dbReference>
<keyword evidence="1" id="KW-0732">Signal</keyword>
<feature type="coiled-coil region" evidence="5">
    <location>
        <begin position="105"/>
        <end position="139"/>
    </location>
</feature>
<proteinExistence type="predicted"/>
<evidence type="ECO:0000256" key="5">
    <source>
        <dbReference type="SAM" id="Coils"/>
    </source>
</evidence>
<evidence type="ECO:0000313" key="6">
    <source>
        <dbReference type="EMBL" id="CAF1167066.1"/>
    </source>
</evidence>
<dbReference type="PROSITE" id="PS51125">
    <property type="entry name" value="NHL"/>
    <property type="match status" value="1"/>
</dbReference>
<dbReference type="SUPFAM" id="SSF101898">
    <property type="entry name" value="NHL repeat"/>
    <property type="match status" value="1"/>
</dbReference>
<dbReference type="Pfam" id="PF01436">
    <property type="entry name" value="NHL"/>
    <property type="match status" value="1"/>
</dbReference>
<dbReference type="InterPro" id="IPR001258">
    <property type="entry name" value="NHL_repeat"/>
</dbReference>
<keyword evidence="5" id="KW-0175">Coiled coil</keyword>
<evidence type="ECO:0000256" key="4">
    <source>
        <dbReference type="PROSITE-ProRule" id="PRU00504"/>
    </source>
</evidence>
<evidence type="ECO:0000313" key="7">
    <source>
        <dbReference type="EMBL" id="CAF1427780.1"/>
    </source>
</evidence>
<dbReference type="GO" id="GO:0005576">
    <property type="term" value="C:extracellular region"/>
    <property type="evidence" value="ECO:0007669"/>
    <property type="project" value="TreeGrafter"/>
</dbReference>
<dbReference type="EMBL" id="CAJNOM010000421">
    <property type="protein sequence ID" value="CAF1427780.1"/>
    <property type="molecule type" value="Genomic_DNA"/>
</dbReference>
<gene>
    <name evidence="6" type="ORF">BJG266_LOCUS24979</name>
    <name evidence="7" type="ORF">QVE165_LOCUS38743</name>
</gene>
<name>A0A814U4H2_9BILA</name>
<evidence type="ECO:0000256" key="2">
    <source>
        <dbReference type="ARBA" id="ARBA00022737"/>
    </source>
</evidence>
<dbReference type="CDD" id="cd05819">
    <property type="entry name" value="NHL"/>
    <property type="match status" value="1"/>
</dbReference>
<sequence length="543" mass="62060">MAMKNNKTLCIICNKDKITYLCEGCSRNFCLMDLTKHRQVLNEELKHIINDYNQFKHRFTDQKPTSHDLSLIDQINEWEINSINKIKQRARNCREIVTESLQTCINDIEMKFSDLNEQIKQIQNENEFNEINLNYLRNEFKKIREELDNPSNISIQQDSQPFINEISVISLENKPKFKKWKQNAVTMAGGKGQGQKLNQLHSPRAIFIDKKKNVFIADNDNNRIVEWKCNAEEGQIIADRNEQGNGMKHPTDVIVNQQTHWIIIADRGHRRVSQWLNQKQQILIKNIYCFGLAMDKHGFLYVSDYTKNEVRRWKMGDYNNEGIVVAGGNGKGNELNQLNHPTFIFVDEEQSVYVSDWDNHRVMKWRIDATEGRIVAGGNGHGRKLNQLNHPQGVIVDHLGHIYVADFGNHRVMRWYEGKEEGEVVVGGNGEGNKPNQLDCPYGLSFDDEGNLNLRLLTLTLAPFSSLPKTSFTSNLILSPKPSSSISSKLQADFDSLTIRSLTRTENATCLSPLSAKIQSILFTAGKFASITTDESSCLSSIN</sequence>
<keyword evidence="3" id="KW-0325">Glycoprotein</keyword>
<dbReference type="PANTHER" id="PTHR10680">
    <property type="entry name" value="PEPTIDYL-GLYCINE ALPHA-AMIDATING MONOOXYGENASE"/>
    <property type="match status" value="1"/>
</dbReference>
<dbReference type="InterPro" id="IPR011042">
    <property type="entry name" value="6-blade_b-propeller_TolB-like"/>
</dbReference>
<dbReference type="EMBL" id="CAJNOI010000185">
    <property type="protein sequence ID" value="CAF1167066.1"/>
    <property type="molecule type" value="Genomic_DNA"/>
</dbReference>
<protein>
    <submittedName>
        <fullName evidence="6">Uncharacterized protein</fullName>
    </submittedName>
</protein>
<evidence type="ECO:0000256" key="1">
    <source>
        <dbReference type="ARBA" id="ARBA00022729"/>
    </source>
</evidence>
<dbReference type="Gene3D" id="2.120.10.30">
    <property type="entry name" value="TolB, C-terminal domain"/>
    <property type="match status" value="2"/>
</dbReference>
<evidence type="ECO:0000313" key="8">
    <source>
        <dbReference type="Proteomes" id="UP000663832"/>
    </source>
</evidence>
<reference evidence="6" key="1">
    <citation type="submission" date="2021-02" db="EMBL/GenBank/DDBJ databases">
        <authorList>
            <person name="Nowell W R."/>
        </authorList>
    </citation>
    <scope>NUCLEOTIDE SEQUENCE</scope>
</reference>
<dbReference type="PANTHER" id="PTHR10680:SF28">
    <property type="entry name" value="SMP-30_GLUCONOLACTONASE_LRE-LIKE REGION DOMAIN-CONTAINING PROTEIN"/>
    <property type="match status" value="1"/>
</dbReference>
<accession>A0A814U4H2</accession>
<dbReference type="AlphaFoldDB" id="A0A814U4H2"/>
<organism evidence="6 9">
    <name type="scientific">Adineta steineri</name>
    <dbReference type="NCBI Taxonomy" id="433720"/>
    <lineage>
        <taxon>Eukaryota</taxon>
        <taxon>Metazoa</taxon>
        <taxon>Spiralia</taxon>
        <taxon>Gnathifera</taxon>
        <taxon>Rotifera</taxon>
        <taxon>Eurotatoria</taxon>
        <taxon>Bdelloidea</taxon>
        <taxon>Adinetida</taxon>
        <taxon>Adinetidae</taxon>
        <taxon>Adineta</taxon>
    </lineage>
</organism>